<evidence type="ECO:0000313" key="1">
    <source>
        <dbReference type="EMBL" id="KAE9400645.1"/>
    </source>
</evidence>
<dbReference type="EMBL" id="ML769454">
    <property type="protein sequence ID" value="KAE9400645.1"/>
    <property type="molecule type" value="Genomic_DNA"/>
</dbReference>
<organism evidence="1 2">
    <name type="scientific">Gymnopus androsaceus JB14</name>
    <dbReference type="NCBI Taxonomy" id="1447944"/>
    <lineage>
        <taxon>Eukaryota</taxon>
        <taxon>Fungi</taxon>
        <taxon>Dikarya</taxon>
        <taxon>Basidiomycota</taxon>
        <taxon>Agaricomycotina</taxon>
        <taxon>Agaricomycetes</taxon>
        <taxon>Agaricomycetidae</taxon>
        <taxon>Agaricales</taxon>
        <taxon>Marasmiineae</taxon>
        <taxon>Omphalotaceae</taxon>
        <taxon>Gymnopus</taxon>
    </lineage>
</organism>
<accession>A0A6A4HVH0</accession>
<evidence type="ECO:0000313" key="2">
    <source>
        <dbReference type="Proteomes" id="UP000799118"/>
    </source>
</evidence>
<reference evidence="1" key="1">
    <citation type="journal article" date="2019" name="Environ. Microbiol.">
        <title>Fungal ecological strategies reflected in gene transcription - a case study of two litter decomposers.</title>
        <authorList>
            <person name="Barbi F."/>
            <person name="Kohler A."/>
            <person name="Barry K."/>
            <person name="Baskaran P."/>
            <person name="Daum C."/>
            <person name="Fauchery L."/>
            <person name="Ihrmark K."/>
            <person name="Kuo A."/>
            <person name="LaButti K."/>
            <person name="Lipzen A."/>
            <person name="Morin E."/>
            <person name="Grigoriev I.V."/>
            <person name="Henrissat B."/>
            <person name="Lindahl B."/>
            <person name="Martin F."/>
        </authorList>
    </citation>
    <scope>NUCLEOTIDE SEQUENCE</scope>
    <source>
        <strain evidence="1">JB14</strain>
    </source>
</reference>
<dbReference type="Proteomes" id="UP000799118">
    <property type="component" value="Unassembled WGS sequence"/>
</dbReference>
<name>A0A6A4HVH0_9AGAR</name>
<dbReference type="AlphaFoldDB" id="A0A6A4HVH0"/>
<dbReference type="InterPro" id="IPR011333">
    <property type="entry name" value="SKP1/BTB/POZ_sf"/>
</dbReference>
<keyword evidence="2" id="KW-1185">Reference proteome</keyword>
<dbReference type="Gene3D" id="3.30.710.10">
    <property type="entry name" value="Potassium Channel Kv1.1, Chain A"/>
    <property type="match status" value="1"/>
</dbReference>
<sequence length="241" mass="27514">MDIRTSETFNSPDADVVLRSSDNVDFLIHKKNLEFLSGGFETRTGPNEFVQLTESSDTLELLFRFTYPRRFPSLKSLQLEPLMLLADAAEKYEVFALIYACDLRLRDFLQTHPMRILEFAIKHDNKELIQESAPQLVHVTLSELVNILPDHIFKPWSLYRERYLRETKAVPLPNSNECTAARCNIVVLWAALGSASLVPGSYETINSTYGCKPCCRKVIEEYKASLERIILSLPPLDVTDV</sequence>
<gene>
    <name evidence="1" type="ORF">BT96DRAFT_992759</name>
</gene>
<proteinExistence type="predicted"/>
<protein>
    <recommendedName>
        <fullName evidence="3">BTB domain-containing protein</fullName>
    </recommendedName>
</protein>
<evidence type="ECO:0008006" key="3">
    <source>
        <dbReference type="Google" id="ProtNLM"/>
    </source>
</evidence>
<dbReference type="OrthoDB" id="3184970at2759"/>